<keyword evidence="4" id="KW-0813">Transport</keyword>
<dbReference type="InterPro" id="IPR033370">
    <property type="entry name" value="COG1"/>
</dbReference>
<keyword evidence="6" id="KW-0333">Golgi apparatus</keyword>
<dbReference type="GO" id="GO:0006891">
    <property type="term" value="P:intra-Golgi vesicle-mediated transport"/>
    <property type="evidence" value="ECO:0007669"/>
    <property type="project" value="InterPro"/>
</dbReference>
<evidence type="ECO:0000256" key="4">
    <source>
        <dbReference type="ARBA" id="ARBA00022448"/>
    </source>
</evidence>
<dbReference type="PANTHER" id="PTHR31658">
    <property type="entry name" value="CONSERVED OLIGOMERIC GOLGI COMPLEX SUBUNIT 1"/>
    <property type="match status" value="1"/>
</dbReference>
<keyword evidence="8" id="KW-0732">Signal</keyword>
<proteinExistence type="inferred from homology"/>
<evidence type="ECO:0000313" key="10">
    <source>
        <dbReference type="Proteomes" id="UP000276133"/>
    </source>
</evidence>
<sequence length="850" mass="97822">RIFFKKYLIIFIFRQYLIAQHVHSCLELEKSLKSGQNSTSYIQYAYELWNSIVFLSNTIMNKARDRLINLSDVQSSTAITDSICCLYILQNTDLKTLFQDYISTRTNSICQILDSDKFEPNINLRDRIVKCLDFLVSTVNSFYSVFSANNEDQSFDGIINDSTFILEALKDDGVVINKIPAYLKQIYFEKKQNIQKFDLDYLKTNCGQWLDNCVQELRTKLQKVFKYVSNLKSLVLIRDSVLDFETNLLNKQHLSETNSGPNWDSLCQLLFDKNISIWNDLISSFYYDQSKLIIDSSFQSTHDNLIYNLQQCLNDEKLSAESDINSLLWSSEESENVAKSRAQIDFFSSHSLKLQRNGKNLNERLIYSSTPIIKKLCSSLEEDVNKILSDIEISTSGSYVMSTESNVTILTNDFKRFNEYLQDNLDHFSDNVLSSLVKLIDELSESKSEQHIKKILLVCRLAHALPHNCPHLKICFNNLNQQLIQQRQQIMISSRQNVETSTSALLSALNKRKQALLENKVTKDENWTKLLGKLNEVLKKGLGIWIDNLCSSLKDNLWKRLSQNENVLLVNDLVTWDEIEIEDEVCLNQPEENSSVTRIQSSESKSKLSVPLVCSSVIQNLLHSLSQQIAKDLPYTMIDANLILKDLILNVINFVLEVYNNLLTLSQTVDKKRIKITQNQSLQMLFDIKFLHTLFDLKPSNYLNSTNESADRVETFNKIQQDFKEICSRVESLIDPFDYDICVPFLQSNISKAISRYAFLFGILNTNERHLRTMSNLQSKVSSSNEKYNLIVLSSNQHRFELLPIASQQAQQAQAKSKTIAKLKNQPGESKPTIAKQENVSNSLFGIKWF</sequence>
<comment type="subcellular location">
    <subcellularLocation>
        <location evidence="1">Golgi apparatus membrane</location>
        <topology evidence="1">Peripheral membrane protein</topology>
    </subcellularLocation>
</comment>
<dbReference type="STRING" id="10195.A0A3M7T1Z0"/>
<dbReference type="OrthoDB" id="46189at2759"/>
<dbReference type="EMBL" id="REGN01000419">
    <property type="protein sequence ID" value="RNA42051.1"/>
    <property type="molecule type" value="Genomic_DNA"/>
</dbReference>
<evidence type="ECO:0000256" key="1">
    <source>
        <dbReference type="ARBA" id="ARBA00004395"/>
    </source>
</evidence>
<keyword evidence="10" id="KW-1185">Reference proteome</keyword>
<dbReference type="GO" id="GO:0000139">
    <property type="term" value="C:Golgi membrane"/>
    <property type="evidence" value="ECO:0007669"/>
    <property type="project" value="UniProtKB-SubCell"/>
</dbReference>
<feature type="chain" id="PRO_5018304204" description="Conserved oligomeric Golgi complex subunit 1" evidence="8">
    <location>
        <begin position="20"/>
        <end position="850"/>
    </location>
</feature>
<dbReference type="GO" id="GO:0017119">
    <property type="term" value="C:Golgi transport complex"/>
    <property type="evidence" value="ECO:0007669"/>
    <property type="project" value="InterPro"/>
</dbReference>
<dbReference type="AlphaFoldDB" id="A0A3M7T1Z0"/>
<comment type="caution">
    <text evidence="9">The sequence shown here is derived from an EMBL/GenBank/DDBJ whole genome shotgun (WGS) entry which is preliminary data.</text>
</comment>
<feature type="signal peptide" evidence="8">
    <location>
        <begin position="1"/>
        <end position="19"/>
    </location>
</feature>
<evidence type="ECO:0000313" key="9">
    <source>
        <dbReference type="EMBL" id="RNA42051.1"/>
    </source>
</evidence>
<evidence type="ECO:0000256" key="2">
    <source>
        <dbReference type="ARBA" id="ARBA00006653"/>
    </source>
</evidence>
<evidence type="ECO:0000256" key="7">
    <source>
        <dbReference type="ARBA" id="ARBA00023136"/>
    </source>
</evidence>
<organism evidence="9 10">
    <name type="scientific">Brachionus plicatilis</name>
    <name type="common">Marine rotifer</name>
    <name type="synonym">Brachionus muelleri</name>
    <dbReference type="NCBI Taxonomy" id="10195"/>
    <lineage>
        <taxon>Eukaryota</taxon>
        <taxon>Metazoa</taxon>
        <taxon>Spiralia</taxon>
        <taxon>Gnathifera</taxon>
        <taxon>Rotifera</taxon>
        <taxon>Eurotatoria</taxon>
        <taxon>Monogononta</taxon>
        <taxon>Pseudotrocha</taxon>
        <taxon>Ploima</taxon>
        <taxon>Brachionidae</taxon>
        <taxon>Brachionus</taxon>
    </lineage>
</organism>
<evidence type="ECO:0000256" key="5">
    <source>
        <dbReference type="ARBA" id="ARBA00022927"/>
    </source>
</evidence>
<dbReference type="PANTHER" id="PTHR31658:SF0">
    <property type="entry name" value="CONSERVED OLIGOMERIC GOLGI COMPLEX SUBUNIT 1"/>
    <property type="match status" value="1"/>
</dbReference>
<dbReference type="Proteomes" id="UP000276133">
    <property type="component" value="Unassembled WGS sequence"/>
</dbReference>
<keyword evidence="7" id="KW-0472">Membrane</keyword>
<keyword evidence="5" id="KW-0653">Protein transport</keyword>
<protein>
    <recommendedName>
        <fullName evidence="3">Conserved oligomeric Golgi complex subunit 1</fullName>
    </recommendedName>
</protein>
<evidence type="ECO:0000256" key="3">
    <source>
        <dbReference type="ARBA" id="ARBA00020978"/>
    </source>
</evidence>
<name>A0A3M7T1Z0_BRAPC</name>
<feature type="non-terminal residue" evidence="9">
    <location>
        <position position="1"/>
    </location>
</feature>
<gene>
    <name evidence="9" type="ORF">BpHYR1_037134</name>
</gene>
<evidence type="ECO:0000256" key="8">
    <source>
        <dbReference type="SAM" id="SignalP"/>
    </source>
</evidence>
<dbReference type="GO" id="GO:0015031">
    <property type="term" value="P:protein transport"/>
    <property type="evidence" value="ECO:0007669"/>
    <property type="project" value="UniProtKB-KW"/>
</dbReference>
<reference evidence="9 10" key="1">
    <citation type="journal article" date="2018" name="Sci. Rep.">
        <title>Genomic signatures of local adaptation to the degree of environmental predictability in rotifers.</title>
        <authorList>
            <person name="Franch-Gras L."/>
            <person name="Hahn C."/>
            <person name="Garcia-Roger E.M."/>
            <person name="Carmona M.J."/>
            <person name="Serra M."/>
            <person name="Gomez A."/>
        </authorList>
    </citation>
    <scope>NUCLEOTIDE SEQUENCE [LARGE SCALE GENOMIC DNA]</scope>
    <source>
        <strain evidence="9">HYR1</strain>
    </source>
</reference>
<accession>A0A3M7T1Z0</accession>
<comment type="similarity">
    <text evidence="2">Belongs to the COG1 family.</text>
</comment>
<evidence type="ECO:0000256" key="6">
    <source>
        <dbReference type="ARBA" id="ARBA00023034"/>
    </source>
</evidence>